<keyword evidence="1" id="KW-0677">Repeat</keyword>
<proteinExistence type="predicted"/>
<dbReference type="PROSITE" id="PS50206">
    <property type="entry name" value="RHODANESE_3"/>
    <property type="match status" value="2"/>
</dbReference>
<protein>
    <submittedName>
        <fullName evidence="4">Thiosulfate/3-mercaptopyruvate sulfurtransferase</fullName>
    </submittedName>
</protein>
<name>A0A1G6C8J5_9HYPH</name>
<gene>
    <name evidence="4" type="ORF">SAMN02982931_02185</name>
</gene>
<sequence>MTRLPIAIAALAAFASPALALDGAGPLVDAAWVVEHAGQENVVIVDVRGDVENTDLGDKPYIAHAVSAPYGTAGWRTEIDGVPGKIPPVADITGLIESLGIDNDDHVVIVPWGTDSTEFGSATRIYWTFRYLGHDAVSILDGGWRQYDAIGGERVAEPVTPETSSFEVTINDTLLATTEDVLAALENKTPLVDGRPVEQFRGESKSPVVAVAGTIPGSVNLPHSELYSGEYAQFAQPETVAALASAVGVGADDANITFCNTGHWASVAWFGLSEVLGNDKTAMYDGSMAEWTQDPSRPMDPARQ</sequence>
<dbReference type="InterPro" id="IPR051126">
    <property type="entry name" value="Thiosulfate_sulfurtransferase"/>
</dbReference>
<dbReference type="AlphaFoldDB" id="A0A1G6C8J5"/>
<dbReference type="Proteomes" id="UP000199071">
    <property type="component" value="Unassembled WGS sequence"/>
</dbReference>
<evidence type="ECO:0000313" key="5">
    <source>
        <dbReference type="Proteomes" id="UP000199071"/>
    </source>
</evidence>
<dbReference type="Pfam" id="PF00581">
    <property type="entry name" value="Rhodanese"/>
    <property type="match status" value="2"/>
</dbReference>
<evidence type="ECO:0000259" key="3">
    <source>
        <dbReference type="PROSITE" id="PS50206"/>
    </source>
</evidence>
<dbReference type="PANTHER" id="PTHR43855">
    <property type="entry name" value="THIOSULFATE SULFURTRANSFERASE"/>
    <property type="match status" value="1"/>
</dbReference>
<dbReference type="CDD" id="cd01449">
    <property type="entry name" value="TST_Repeat_2"/>
    <property type="match status" value="1"/>
</dbReference>
<evidence type="ECO:0000313" key="4">
    <source>
        <dbReference type="EMBL" id="SDB29142.1"/>
    </source>
</evidence>
<feature type="chain" id="PRO_5011579844" evidence="2">
    <location>
        <begin position="21"/>
        <end position="304"/>
    </location>
</feature>
<dbReference type="EMBL" id="FMXQ01000004">
    <property type="protein sequence ID" value="SDB29142.1"/>
    <property type="molecule type" value="Genomic_DNA"/>
</dbReference>
<dbReference type="CDD" id="cd01448">
    <property type="entry name" value="TST_Repeat_1"/>
    <property type="match status" value="1"/>
</dbReference>
<dbReference type="Gene3D" id="3.40.250.10">
    <property type="entry name" value="Rhodanese-like domain"/>
    <property type="match status" value="2"/>
</dbReference>
<dbReference type="PANTHER" id="PTHR43855:SF1">
    <property type="entry name" value="THIOSULFATE SULFURTRANSFERASE"/>
    <property type="match status" value="1"/>
</dbReference>
<feature type="domain" description="Rhodanese" evidence="3">
    <location>
        <begin position="185"/>
        <end position="300"/>
    </location>
</feature>
<keyword evidence="5" id="KW-1185">Reference proteome</keyword>
<dbReference type="STRING" id="665467.SAMN02982931_02185"/>
<dbReference type="SMART" id="SM00450">
    <property type="entry name" value="RHOD"/>
    <property type="match status" value="2"/>
</dbReference>
<dbReference type="InterPro" id="IPR001763">
    <property type="entry name" value="Rhodanese-like_dom"/>
</dbReference>
<evidence type="ECO:0000256" key="2">
    <source>
        <dbReference type="SAM" id="SignalP"/>
    </source>
</evidence>
<dbReference type="InterPro" id="IPR036873">
    <property type="entry name" value="Rhodanese-like_dom_sf"/>
</dbReference>
<dbReference type="RefSeq" id="WP_244521218.1">
    <property type="nucleotide sequence ID" value="NZ_FMXQ01000004.1"/>
</dbReference>
<keyword evidence="4" id="KW-0670">Pyruvate</keyword>
<accession>A0A1G6C8J5</accession>
<evidence type="ECO:0000256" key="1">
    <source>
        <dbReference type="ARBA" id="ARBA00022737"/>
    </source>
</evidence>
<feature type="signal peptide" evidence="2">
    <location>
        <begin position="1"/>
        <end position="20"/>
    </location>
</feature>
<reference evidence="4 5" key="1">
    <citation type="submission" date="2016-10" db="EMBL/GenBank/DDBJ databases">
        <authorList>
            <person name="de Groot N.N."/>
        </authorList>
    </citation>
    <scope>NUCLEOTIDE SEQUENCE [LARGE SCALE GENOMIC DNA]</scope>
    <source>
        <strain evidence="4 5">ATCC 35022</strain>
    </source>
</reference>
<dbReference type="GO" id="GO:0016740">
    <property type="term" value="F:transferase activity"/>
    <property type="evidence" value="ECO:0007669"/>
    <property type="project" value="UniProtKB-KW"/>
</dbReference>
<organism evidence="4 5">
    <name type="scientific">Bauldia litoralis</name>
    <dbReference type="NCBI Taxonomy" id="665467"/>
    <lineage>
        <taxon>Bacteria</taxon>
        <taxon>Pseudomonadati</taxon>
        <taxon>Pseudomonadota</taxon>
        <taxon>Alphaproteobacteria</taxon>
        <taxon>Hyphomicrobiales</taxon>
        <taxon>Kaistiaceae</taxon>
        <taxon>Bauldia</taxon>
    </lineage>
</organism>
<keyword evidence="4" id="KW-0808">Transferase</keyword>
<feature type="domain" description="Rhodanese" evidence="3">
    <location>
        <begin position="38"/>
        <end position="156"/>
    </location>
</feature>
<keyword evidence="2" id="KW-0732">Signal</keyword>
<dbReference type="SUPFAM" id="SSF52821">
    <property type="entry name" value="Rhodanese/Cell cycle control phosphatase"/>
    <property type="match status" value="2"/>
</dbReference>